<evidence type="ECO:0000313" key="6">
    <source>
        <dbReference type="Proteomes" id="UP000069771"/>
    </source>
</evidence>
<dbReference type="InterPro" id="IPR018060">
    <property type="entry name" value="HTH_AraC"/>
</dbReference>
<dbReference type="EMBL" id="CP011391">
    <property type="protein sequence ID" value="AMK53669.1"/>
    <property type="molecule type" value="Genomic_DNA"/>
</dbReference>
<dbReference type="InterPro" id="IPR018062">
    <property type="entry name" value="HTH_AraC-typ_CS"/>
</dbReference>
<dbReference type="Pfam" id="PF12833">
    <property type="entry name" value="HTH_18"/>
    <property type="match status" value="1"/>
</dbReference>
<keyword evidence="1" id="KW-0805">Transcription regulation</keyword>
<dbReference type="GO" id="GO:0043565">
    <property type="term" value="F:sequence-specific DNA binding"/>
    <property type="evidence" value="ECO:0007669"/>
    <property type="project" value="InterPro"/>
</dbReference>
<dbReference type="SMART" id="SM00342">
    <property type="entry name" value="HTH_ARAC"/>
    <property type="match status" value="1"/>
</dbReference>
<keyword evidence="6" id="KW-1185">Reference proteome</keyword>
<reference evidence="5 6" key="1">
    <citation type="journal article" date="2016" name="Gut Pathog.">
        <title>Whole genome sequencing of "Faecalibaculum rodentium" ALO17, isolated from C57BL/6J laboratory mouse feces.</title>
        <authorList>
            <person name="Lim S."/>
            <person name="Chang D.H."/>
            <person name="Ahn S."/>
            <person name="Kim B.C."/>
        </authorList>
    </citation>
    <scope>NUCLEOTIDE SEQUENCE [LARGE SCALE GENOMIC DNA]</scope>
    <source>
        <strain evidence="5 6">Alo17</strain>
    </source>
</reference>
<keyword evidence="3" id="KW-0804">Transcription</keyword>
<protein>
    <recommendedName>
        <fullName evidence="4">HTH araC/xylS-type domain-containing protein</fullName>
    </recommendedName>
</protein>
<evidence type="ECO:0000256" key="1">
    <source>
        <dbReference type="ARBA" id="ARBA00023015"/>
    </source>
</evidence>
<dbReference type="Gene3D" id="1.10.10.60">
    <property type="entry name" value="Homeodomain-like"/>
    <property type="match status" value="1"/>
</dbReference>
<evidence type="ECO:0000256" key="2">
    <source>
        <dbReference type="ARBA" id="ARBA00023125"/>
    </source>
</evidence>
<dbReference type="GeneID" id="78477373"/>
<gene>
    <name evidence="5" type="ORF">AALO17_05350</name>
</gene>
<organism evidence="5 6">
    <name type="scientific">Faecalibaculum rodentium</name>
    <dbReference type="NCBI Taxonomy" id="1702221"/>
    <lineage>
        <taxon>Bacteria</taxon>
        <taxon>Bacillati</taxon>
        <taxon>Bacillota</taxon>
        <taxon>Erysipelotrichia</taxon>
        <taxon>Erysipelotrichales</taxon>
        <taxon>Erysipelotrichaceae</taxon>
        <taxon>Faecalibaculum</taxon>
    </lineage>
</organism>
<evidence type="ECO:0000259" key="4">
    <source>
        <dbReference type="PROSITE" id="PS01124"/>
    </source>
</evidence>
<dbReference type="OrthoDB" id="9813413at2"/>
<accession>A0A140DSP2</accession>
<dbReference type="InterPro" id="IPR050204">
    <property type="entry name" value="AraC_XylS_family_regulators"/>
</dbReference>
<dbReference type="STRING" id="1702221.AALO17_05350"/>
<dbReference type="KEGG" id="fro:AALO17_05350"/>
<dbReference type="GO" id="GO:0003700">
    <property type="term" value="F:DNA-binding transcription factor activity"/>
    <property type="evidence" value="ECO:0007669"/>
    <property type="project" value="InterPro"/>
</dbReference>
<dbReference type="PROSITE" id="PS01124">
    <property type="entry name" value="HTH_ARAC_FAMILY_2"/>
    <property type="match status" value="1"/>
</dbReference>
<sequence>MKDLIQLMDLSIDGPVDRQFVLTQGQLLVALSQDAFMCVDGTPVSPHTTIAAAGPGTFTLHSQRAHMALLAGVPGLESGRTTAPESFQARTLIFFRGLENALERPKEPDAYMISAVVLQFLSHWYRRSTTENSVAIQAARWIEDHCRQNITAKDVAQAMGYSPGHVMHSFSRAYGMSVHSYLMRCRMAQVKEAISRGTRSLEEIALDNGFSSRSALHKTFVRIYGITPGQYKRYTERIDGS</sequence>
<dbReference type="RefSeq" id="WP_067555081.1">
    <property type="nucleotide sequence ID" value="NZ_CAQKNF010000045.1"/>
</dbReference>
<dbReference type="SUPFAM" id="SSF46689">
    <property type="entry name" value="Homeodomain-like"/>
    <property type="match status" value="2"/>
</dbReference>
<dbReference type="AlphaFoldDB" id="A0A140DSP2"/>
<dbReference type="Proteomes" id="UP000069771">
    <property type="component" value="Chromosome"/>
</dbReference>
<dbReference type="PROSITE" id="PS00041">
    <property type="entry name" value="HTH_ARAC_FAMILY_1"/>
    <property type="match status" value="1"/>
</dbReference>
<dbReference type="PANTHER" id="PTHR46796:SF2">
    <property type="entry name" value="TRANSCRIPTIONAL REGULATORY PROTEIN"/>
    <property type="match status" value="1"/>
</dbReference>
<dbReference type="PANTHER" id="PTHR46796">
    <property type="entry name" value="HTH-TYPE TRANSCRIPTIONAL ACTIVATOR RHAS-RELATED"/>
    <property type="match status" value="1"/>
</dbReference>
<evidence type="ECO:0000313" key="5">
    <source>
        <dbReference type="EMBL" id="AMK53669.1"/>
    </source>
</evidence>
<feature type="domain" description="HTH araC/xylS-type" evidence="4">
    <location>
        <begin position="136"/>
        <end position="234"/>
    </location>
</feature>
<evidence type="ECO:0000256" key="3">
    <source>
        <dbReference type="ARBA" id="ARBA00023163"/>
    </source>
</evidence>
<name>A0A140DSP2_9FIRM</name>
<keyword evidence="2" id="KW-0238">DNA-binding</keyword>
<proteinExistence type="predicted"/>
<dbReference type="InterPro" id="IPR009057">
    <property type="entry name" value="Homeodomain-like_sf"/>
</dbReference>